<keyword evidence="8 12" id="KW-0067">ATP-binding</keyword>
<evidence type="ECO:0000256" key="9">
    <source>
        <dbReference type="ARBA" id="ARBA00023125"/>
    </source>
</evidence>
<dbReference type="PANTHER" id="PTHR32182">
    <property type="entry name" value="DNA REPLICATION AND REPAIR PROTEIN RECF"/>
    <property type="match status" value="1"/>
</dbReference>
<name>A0A921MMR1_9FIRM</name>
<evidence type="ECO:0000259" key="14">
    <source>
        <dbReference type="Pfam" id="PF02463"/>
    </source>
</evidence>
<organism evidence="15 16">
    <name type="scientific">Pseudoflavonifractor capillosus</name>
    <dbReference type="NCBI Taxonomy" id="106588"/>
    <lineage>
        <taxon>Bacteria</taxon>
        <taxon>Bacillati</taxon>
        <taxon>Bacillota</taxon>
        <taxon>Clostridia</taxon>
        <taxon>Eubacteriales</taxon>
        <taxon>Oscillospiraceae</taxon>
        <taxon>Pseudoflavonifractor</taxon>
    </lineage>
</organism>
<dbReference type="GO" id="GO:0005737">
    <property type="term" value="C:cytoplasm"/>
    <property type="evidence" value="ECO:0007669"/>
    <property type="project" value="UniProtKB-SubCell"/>
</dbReference>
<evidence type="ECO:0000313" key="15">
    <source>
        <dbReference type="EMBL" id="HJG87269.1"/>
    </source>
</evidence>
<reference evidence="15" key="2">
    <citation type="submission" date="2021-09" db="EMBL/GenBank/DDBJ databases">
        <authorList>
            <person name="Gilroy R."/>
        </authorList>
    </citation>
    <scope>NUCLEOTIDE SEQUENCE</scope>
    <source>
        <strain evidence="15">CHK179-5677</strain>
    </source>
</reference>
<evidence type="ECO:0000256" key="8">
    <source>
        <dbReference type="ARBA" id="ARBA00022840"/>
    </source>
</evidence>
<evidence type="ECO:0000256" key="5">
    <source>
        <dbReference type="ARBA" id="ARBA00022705"/>
    </source>
</evidence>
<dbReference type="Gene3D" id="1.20.1050.90">
    <property type="entry name" value="RecF/RecN/SMC, N-terminal domain"/>
    <property type="match status" value="1"/>
</dbReference>
<proteinExistence type="inferred from homology"/>
<dbReference type="GO" id="GO:0006260">
    <property type="term" value="P:DNA replication"/>
    <property type="evidence" value="ECO:0007669"/>
    <property type="project" value="UniProtKB-UniRule"/>
</dbReference>
<keyword evidence="10 12" id="KW-0234">DNA repair</keyword>
<evidence type="ECO:0000256" key="4">
    <source>
        <dbReference type="ARBA" id="ARBA00022490"/>
    </source>
</evidence>
<reference evidence="15" key="1">
    <citation type="journal article" date="2021" name="PeerJ">
        <title>Extensive microbial diversity within the chicken gut microbiome revealed by metagenomics and culture.</title>
        <authorList>
            <person name="Gilroy R."/>
            <person name="Ravi A."/>
            <person name="Getino M."/>
            <person name="Pursley I."/>
            <person name="Horton D.L."/>
            <person name="Alikhan N.F."/>
            <person name="Baker D."/>
            <person name="Gharbi K."/>
            <person name="Hall N."/>
            <person name="Watson M."/>
            <person name="Adriaenssens E.M."/>
            <person name="Foster-Nyarko E."/>
            <person name="Jarju S."/>
            <person name="Secka A."/>
            <person name="Antonio M."/>
            <person name="Oren A."/>
            <person name="Chaudhuri R.R."/>
            <person name="La Ragione R."/>
            <person name="Hildebrand F."/>
            <person name="Pallen M.J."/>
        </authorList>
    </citation>
    <scope>NUCLEOTIDE SEQUENCE</scope>
    <source>
        <strain evidence="15">CHK179-5677</strain>
    </source>
</reference>
<evidence type="ECO:0000256" key="7">
    <source>
        <dbReference type="ARBA" id="ARBA00022763"/>
    </source>
</evidence>
<keyword evidence="9 12" id="KW-0238">DNA-binding</keyword>
<dbReference type="GO" id="GO:0006302">
    <property type="term" value="P:double-strand break repair"/>
    <property type="evidence" value="ECO:0007669"/>
    <property type="project" value="TreeGrafter"/>
</dbReference>
<evidence type="ECO:0000313" key="16">
    <source>
        <dbReference type="Proteomes" id="UP000760668"/>
    </source>
</evidence>
<dbReference type="InterPro" id="IPR001238">
    <property type="entry name" value="DNA-binding_RecF"/>
</dbReference>
<keyword evidence="11 12" id="KW-0742">SOS response</keyword>
<dbReference type="PROSITE" id="PS00617">
    <property type="entry name" value="RECF_1"/>
    <property type="match status" value="1"/>
</dbReference>
<evidence type="ECO:0000256" key="13">
    <source>
        <dbReference type="RuleBase" id="RU000578"/>
    </source>
</evidence>
<dbReference type="GO" id="GO:0000731">
    <property type="term" value="P:DNA synthesis involved in DNA repair"/>
    <property type="evidence" value="ECO:0007669"/>
    <property type="project" value="TreeGrafter"/>
</dbReference>
<keyword evidence="6 12" id="KW-0547">Nucleotide-binding</keyword>
<dbReference type="GO" id="GO:0009432">
    <property type="term" value="P:SOS response"/>
    <property type="evidence" value="ECO:0007669"/>
    <property type="project" value="UniProtKB-UniRule"/>
</dbReference>
<dbReference type="AlphaFoldDB" id="A0A921MMR1"/>
<dbReference type="GO" id="GO:0003697">
    <property type="term" value="F:single-stranded DNA binding"/>
    <property type="evidence" value="ECO:0007669"/>
    <property type="project" value="UniProtKB-UniRule"/>
</dbReference>
<dbReference type="GO" id="GO:0005524">
    <property type="term" value="F:ATP binding"/>
    <property type="evidence" value="ECO:0007669"/>
    <property type="project" value="UniProtKB-UniRule"/>
</dbReference>
<keyword evidence="4 12" id="KW-0963">Cytoplasm</keyword>
<accession>A0A921MMR1</accession>
<dbReference type="SUPFAM" id="SSF52540">
    <property type="entry name" value="P-loop containing nucleoside triphosphate hydrolases"/>
    <property type="match status" value="1"/>
</dbReference>
<dbReference type="NCBIfam" id="TIGR00611">
    <property type="entry name" value="recf"/>
    <property type="match status" value="1"/>
</dbReference>
<dbReference type="InterPro" id="IPR027417">
    <property type="entry name" value="P-loop_NTPase"/>
</dbReference>
<feature type="binding site" evidence="12">
    <location>
        <begin position="30"/>
        <end position="37"/>
    </location>
    <ligand>
        <name>ATP</name>
        <dbReference type="ChEBI" id="CHEBI:30616"/>
    </ligand>
</feature>
<dbReference type="EMBL" id="DYUC01000096">
    <property type="protein sequence ID" value="HJG87269.1"/>
    <property type="molecule type" value="Genomic_DNA"/>
</dbReference>
<dbReference type="PANTHER" id="PTHR32182:SF0">
    <property type="entry name" value="DNA REPLICATION AND REPAIR PROTEIN RECF"/>
    <property type="match status" value="1"/>
</dbReference>
<dbReference type="Pfam" id="PF02463">
    <property type="entry name" value="SMC_N"/>
    <property type="match status" value="1"/>
</dbReference>
<dbReference type="InterPro" id="IPR042174">
    <property type="entry name" value="RecF_2"/>
</dbReference>
<evidence type="ECO:0000256" key="12">
    <source>
        <dbReference type="HAMAP-Rule" id="MF_00365"/>
    </source>
</evidence>
<evidence type="ECO:0000256" key="2">
    <source>
        <dbReference type="ARBA" id="ARBA00008016"/>
    </source>
</evidence>
<sequence length="367" mass="41549">MIVKSITLDFFRNYPHLETPFSPAVNVICGENAQGKTNLLEAIGYLSTASSRRARYDRELIAFGVDHALVKAEVFSRERDFTLEARLSRGARRQLLSNGVRLKTAGELSGMLNTVFFCPEDLTLIREGAAERRRFLDECICQLRPRYAAALAEYRRLHEQKTRILRDWEEKPSLLDALDDFSLRMAQTGAVLIHYRAHFVRRLRETAPAIHREFSGGREELGLKYETVSTVQDPEGGVKDILSALMAHQERHRRAELESRQCLSGPHKDDLTVELGGVAARQFASQGQTRTAALSLKLAAREIFHDDTGEWPVLLLDDVLSELDQRRQSFVLNRIKGGQVFITCCEDEKLEHLEGGKVLRIHNGALV</sequence>
<comment type="similarity">
    <text evidence="2 12 13">Belongs to the RecF family.</text>
</comment>
<evidence type="ECO:0000256" key="1">
    <source>
        <dbReference type="ARBA" id="ARBA00004496"/>
    </source>
</evidence>
<dbReference type="Gene3D" id="3.40.50.300">
    <property type="entry name" value="P-loop containing nucleotide triphosphate hydrolases"/>
    <property type="match status" value="1"/>
</dbReference>
<gene>
    <name evidence="12 15" type="primary">recF</name>
    <name evidence="15" type="ORF">K8V01_09655</name>
</gene>
<dbReference type="InterPro" id="IPR018078">
    <property type="entry name" value="DNA-binding_RecF_CS"/>
</dbReference>
<comment type="subcellular location">
    <subcellularLocation>
        <location evidence="1 12 13">Cytoplasm</location>
    </subcellularLocation>
</comment>
<dbReference type="Proteomes" id="UP000760668">
    <property type="component" value="Unassembled WGS sequence"/>
</dbReference>
<keyword evidence="5 12" id="KW-0235">DNA replication</keyword>
<dbReference type="InterPro" id="IPR003395">
    <property type="entry name" value="RecF/RecN/SMC_N"/>
</dbReference>
<dbReference type="PROSITE" id="PS00618">
    <property type="entry name" value="RECF_2"/>
    <property type="match status" value="1"/>
</dbReference>
<comment type="function">
    <text evidence="12 13">The RecF protein is involved in DNA metabolism; it is required for DNA replication and normal SOS inducibility. RecF binds preferentially to single-stranded, linear DNA. It also seems to bind ATP.</text>
</comment>
<feature type="domain" description="RecF/RecN/SMC N-terminal" evidence="14">
    <location>
        <begin position="3"/>
        <end position="353"/>
    </location>
</feature>
<dbReference type="HAMAP" id="MF_00365">
    <property type="entry name" value="RecF"/>
    <property type="match status" value="1"/>
</dbReference>
<evidence type="ECO:0000256" key="6">
    <source>
        <dbReference type="ARBA" id="ARBA00022741"/>
    </source>
</evidence>
<protein>
    <recommendedName>
        <fullName evidence="3 12">DNA replication and repair protein RecF</fullName>
    </recommendedName>
</protein>
<comment type="caution">
    <text evidence="15">The sequence shown here is derived from an EMBL/GenBank/DDBJ whole genome shotgun (WGS) entry which is preliminary data.</text>
</comment>
<dbReference type="RefSeq" id="WP_295368276.1">
    <property type="nucleotide sequence ID" value="NZ_DYUC01000096.1"/>
</dbReference>
<evidence type="ECO:0000256" key="3">
    <source>
        <dbReference type="ARBA" id="ARBA00020170"/>
    </source>
</evidence>
<evidence type="ECO:0000256" key="10">
    <source>
        <dbReference type="ARBA" id="ARBA00023204"/>
    </source>
</evidence>
<keyword evidence="7 12" id="KW-0227">DNA damage</keyword>
<evidence type="ECO:0000256" key="11">
    <source>
        <dbReference type="ARBA" id="ARBA00023236"/>
    </source>
</evidence>